<proteinExistence type="predicted"/>
<reference evidence="1 2" key="1">
    <citation type="submission" date="2017-02" db="EMBL/GenBank/DDBJ databases">
        <title>Haemophilus influenzae in COPD genome sequencing project.</title>
        <authorList>
            <person name="Murphy T.F."/>
            <person name="Kong Y."/>
            <person name="Nadendla S."/>
            <person name="Tettelin H."/>
            <person name="Pettigrew M."/>
        </authorList>
    </citation>
    <scope>NUCLEOTIDE SEQUENCE [LARGE SCALE GENOMIC DNA]</scope>
    <source>
        <strain evidence="1 2">13P36H1</strain>
    </source>
</reference>
<dbReference type="Proteomes" id="UP000238866">
    <property type="component" value="Unassembled WGS sequence"/>
</dbReference>
<gene>
    <name evidence="1" type="ORF">BVZ99_01566</name>
</gene>
<name>A0ABD6WUG3_HAEIF</name>
<dbReference type="AlphaFoldDB" id="A0ABD6WUG3"/>
<accession>A0ABD6WUG3</accession>
<sequence length="94" mass="10463">MENQIAELKNEIEQLRTEQEELTLLLSTQSLLLNTVASAALGSKEKQAVSQVIREMLDTHAVFAVQGRVPEVVQNRLKTFADLMARQAGEQSPE</sequence>
<dbReference type="RefSeq" id="WP_005661862.1">
    <property type="nucleotide sequence ID" value="NZ_CP089174.1"/>
</dbReference>
<evidence type="ECO:0000313" key="1">
    <source>
        <dbReference type="EMBL" id="PRM17715.1"/>
    </source>
</evidence>
<dbReference type="EMBL" id="MZLD01000067">
    <property type="protein sequence ID" value="PRM17715.1"/>
    <property type="molecule type" value="Genomic_DNA"/>
</dbReference>
<comment type="caution">
    <text evidence="1">The sequence shown here is derived from an EMBL/GenBank/DDBJ whole genome shotgun (WGS) entry which is preliminary data.</text>
</comment>
<protein>
    <submittedName>
        <fullName evidence="1">Uncharacterized protein</fullName>
    </submittedName>
</protein>
<organism evidence="1 2">
    <name type="scientific">Haemophilus influenzae</name>
    <dbReference type="NCBI Taxonomy" id="727"/>
    <lineage>
        <taxon>Bacteria</taxon>
        <taxon>Pseudomonadati</taxon>
        <taxon>Pseudomonadota</taxon>
        <taxon>Gammaproteobacteria</taxon>
        <taxon>Pasteurellales</taxon>
        <taxon>Pasteurellaceae</taxon>
        <taxon>Haemophilus</taxon>
    </lineage>
</organism>
<evidence type="ECO:0000313" key="2">
    <source>
        <dbReference type="Proteomes" id="UP000238866"/>
    </source>
</evidence>